<protein>
    <submittedName>
        <fullName evidence="2">WGR domain protein</fullName>
    </submittedName>
</protein>
<dbReference type="InterPro" id="IPR049809">
    <property type="entry name" value="YehF/YfeS-like_WGR"/>
</dbReference>
<gene>
    <name evidence="2" type="ORF">ENSA7_79310</name>
</gene>
<organism evidence="2 3">
    <name type="scientific">Enhygromyxa salina</name>
    <dbReference type="NCBI Taxonomy" id="215803"/>
    <lineage>
        <taxon>Bacteria</taxon>
        <taxon>Pseudomonadati</taxon>
        <taxon>Myxococcota</taxon>
        <taxon>Polyangia</taxon>
        <taxon>Nannocystales</taxon>
        <taxon>Nannocystaceae</taxon>
        <taxon>Enhygromyxa</taxon>
    </lineage>
</organism>
<comment type="caution">
    <text evidence="2">The sequence shown here is derived from an EMBL/GenBank/DDBJ whole genome shotgun (WGS) entry which is preliminary data.</text>
</comment>
<dbReference type="SMART" id="SM00773">
    <property type="entry name" value="WGR"/>
    <property type="match status" value="1"/>
</dbReference>
<evidence type="ECO:0000313" key="2">
    <source>
        <dbReference type="EMBL" id="PRP93503.1"/>
    </source>
</evidence>
<dbReference type="RefSeq" id="WP_181234587.1">
    <property type="nucleotide sequence ID" value="NZ_PVNL01000147.1"/>
</dbReference>
<dbReference type="InterPro" id="IPR050458">
    <property type="entry name" value="LolB"/>
</dbReference>
<evidence type="ECO:0000313" key="3">
    <source>
        <dbReference type="Proteomes" id="UP000238823"/>
    </source>
</evidence>
<name>A0A2S9XKX3_9BACT</name>
<evidence type="ECO:0000259" key="1">
    <source>
        <dbReference type="PROSITE" id="PS51977"/>
    </source>
</evidence>
<dbReference type="Pfam" id="PF05406">
    <property type="entry name" value="WGR"/>
    <property type="match status" value="1"/>
</dbReference>
<dbReference type="Gene3D" id="3.80.10.10">
    <property type="entry name" value="Ribonuclease Inhibitor"/>
    <property type="match status" value="1"/>
</dbReference>
<dbReference type="Gene3D" id="2.20.140.10">
    <property type="entry name" value="WGR domain"/>
    <property type="match status" value="1"/>
</dbReference>
<proteinExistence type="predicted"/>
<dbReference type="InterPro" id="IPR008893">
    <property type="entry name" value="WGR_domain"/>
</dbReference>
<dbReference type="InterPro" id="IPR032675">
    <property type="entry name" value="LRR_dom_sf"/>
</dbReference>
<dbReference type="PROSITE" id="PS51977">
    <property type="entry name" value="WGR"/>
    <property type="match status" value="1"/>
</dbReference>
<dbReference type="SUPFAM" id="SSF142921">
    <property type="entry name" value="WGR domain-like"/>
    <property type="match status" value="1"/>
</dbReference>
<dbReference type="InterPro" id="IPR036930">
    <property type="entry name" value="WGR_dom_sf"/>
</dbReference>
<reference evidence="2 3" key="1">
    <citation type="submission" date="2018-03" db="EMBL/GenBank/DDBJ databases">
        <title>Draft Genome Sequences of the Obligatory Marine Myxobacteria Enhygromyxa salina SWB007.</title>
        <authorList>
            <person name="Poehlein A."/>
            <person name="Moghaddam J.A."/>
            <person name="Harms H."/>
            <person name="Alanjari M."/>
            <person name="Koenig G.M."/>
            <person name="Daniel R."/>
            <person name="Schaeberle T.F."/>
        </authorList>
    </citation>
    <scope>NUCLEOTIDE SEQUENCE [LARGE SCALE GENOMIC DNA]</scope>
    <source>
        <strain evidence="2 3">SWB007</strain>
    </source>
</reference>
<accession>A0A2S9XKX3</accession>
<dbReference type="PANTHER" id="PTHR30634:SF13">
    <property type="entry name" value="PROTEIN YEHF"/>
    <property type="match status" value="1"/>
</dbReference>
<dbReference type="PANTHER" id="PTHR30634">
    <property type="entry name" value="OUTER MEMBRANE LOLAB LIPOPROTEIN INSERTION APPARATUS"/>
    <property type="match status" value="1"/>
</dbReference>
<feature type="domain" description="WGR" evidence="1">
    <location>
        <begin position="18"/>
        <end position="117"/>
    </location>
</feature>
<dbReference type="EMBL" id="PVNL01000147">
    <property type="protein sequence ID" value="PRP93503.1"/>
    <property type="molecule type" value="Genomic_DNA"/>
</dbReference>
<sequence length="485" mass="52925">MRPRTANPDERSDNRRRAAKPFVEVTTCLTGPDRLAQSTGVRRFEFKDSRSYKFWEIEVDGVSFTARYGKVGTDGQTQTKSFASADKAAAAAEKKIQEKVRKGYAEVGSAPASPAKQDAAEPEHDFAVLADKLQAAGDPWGQRIALSIAHAATGSKSPERRKLAKALKELEREHATHFFGAALQDLMTEDGFEKVARLTWEFGYIKRANVGSPEYDFDGPDAGEVLAAIMASPASEYIEQLTVGLTDWEGGGLVDAHRAIAKGIVHPRLETVFIGDFHAEQQEISWVSHGDISGLYAKAPNLRTLRLRGVGFDLGALEHPTLARLEIESGGLPEAAVVSLAKAKLPELAHMEIWFGRTDYGGTTNIEALRPLFSTTTLPKLRHLGLQNSEMQDEIAVALATSKLLAQVQSVDLSMGTMRGAGVQAIIDNAPRFKHLKSLNLANNYISSVQATQLRAALGDIVKIGRQETPDVYDGEQYYYTTVGE</sequence>
<dbReference type="CDD" id="cd07996">
    <property type="entry name" value="WGR_MMR_like"/>
    <property type="match status" value="1"/>
</dbReference>
<dbReference type="Proteomes" id="UP000238823">
    <property type="component" value="Unassembled WGS sequence"/>
</dbReference>
<dbReference type="SUPFAM" id="SSF52047">
    <property type="entry name" value="RNI-like"/>
    <property type="match status" value="1"/>
</dbReference>
<dbReference type="AlphaFoldDB" id="A0A2S9XKX3"/>